<accession>A0A0S1SPK1</accession>
<dbReference type="KEGG" id="prf:PeribacterA2_0587"/>
<dbReference type="STRING" id="1735162.PeribacterB2_0586"/>
<dbReference type="PANTHER" id="PTHR45825:SF11">
    <property type="entry name" value="ALPHA AMYLASE DOMAIN-CONTAINING PROTEIN"/>
    <property type="match status" value="1"/>
</dbReference>
<dbReference type="PANTHER" id="PTHR45825">
    <property type="entry name" value="GRANULE-BOUND STARCH SYNTHASE 1, CHLOROPLASTIC/AMYLOPLASTIC"/>
    <property type="match status" value="1"/>
</dbReference>
<organism evidence="1 2">
    <name type="scientific">Candidatus Peribacter riflensis</name>
    <dbReference type="NCBI Taxonomy" id="1735162"/>
    <lineage>
        <taxon>Bacteria</taxon>
        <taxon>Candidatus Peregrinibacteriota</taxon>
        <taxon>Candidatus Peribacteria</taxon>
        <taxon>Candidatus Peribacterales</taxon>
        <taxon>Candidatus Peribacteraceae</taxon>
        <taxon>Candidatus Peribacter</taxon>
    </lineage>
</organism>
<protein>
    <submittedName>
        <fullName evidence="1">Starch synthase</fullName>
    </submittedName>
</protein>
<sequence>MNPLSPAYDPKITRRYSARTIEHKVENKTALQRELNWPMEPKAPVICFPTGMSDALGGELLKQLLPGLLAVSAELLVLGKGENDYGELFTGLAKERGHRIAILPNDDDSIRKMLAASDIALFLTDPCALPELTTCLQYGVVPVAPECKGLEDYNPVQETGNAFLAGAETPWLIFAALVRALETFKFPFDWRTIQRHGMESVHEEKPVEG</sequence>
<gene>
    <name evidence="1" type="ORF">PeribacterD1_0587</name>
</gene>
<dbReference type="AlphaFoldDB" id="A0A0S1SS05"/>
<proteinExistence type="predicted"/>
<evidence type="ECO:0000313" key="1">
    <source>
        <dbReference type="EMBL" id="ALM13270.1"/>
    </source>
</evidence>
<dbReference type="Proteomes" id="UP000069135">
    <property type="component" value="Chromosome"/>
</dbReference>
<accession>A0A0S1SPE9</accession>
<reference evidence="2" key="1">
    <citation type="submission" date="2015-10" db="EMBL/GenBank/DDBJ databases">
        <title>Analysis of five complete genome sequences for members of the class Peribacteria in the recently recognized Peregrinibacteria bacterial phylum.</title>
        <authorList>
            <person name="Anantharaman K."/>
            <person name="Brown C.T."/>
            <person name="Burstein D."/>
            <person name="Castelle C.J."/>
            <person name="Probst A.J."/>
            <person name="Thomas B.C."/>
            <person name="Williams K.H."/>
            <person name="Banfield J.F."/>
        </authorList>
    </citation>
    <scope>NUCLEOTIDE SEQUENCE [LARGE SCALE GENOMIC DNA]</scope>
</reference>
<dbReference type="Gene3D" id="3.40.50.2000">
    <property type="entry name" value="Glycogen Phosphorylase B"/>
    <property type="match status" value="1"/>
</dbReference>
<accession>A0A0S1SKK9</accession>
<reference evidence="1 2" key="2">
    <citation type="journal article" date="2016" name="PeerJ">
        <title>Analysis of five complete genome sequences for members of the class Peribacteria in the recently recognized Peregrinibacteria bacterial phylum.</title>
        <authorList>
            <person name="Anantharaman K."/>
            <person name="Brown C.T."/>
            <person name="Burstein D."/>
            <person name="Castelle C.J."/>
            <person name="Probst A.J."/>
            <person name="Thomas B.C."/>
            <person name="Williams K.H."/>
            <person name="Banfield J.F."/>
        </authorList>
    </citation>
    <scope>NUCLEOTIDE SEQUENCE [LARGE SCALE GENOMIC DNA]</scope>
    <source>
        <strain evidence="1">RIFOXYD1_FULL_PER-ii_59_16</strain>
    </source>
</reference>
<accession>A0A0S1SS05</accession>
<dbReference type="SUPFAM" id="SSF53756">
    <property type="entry name" value="UDP-Glycosyltransferase/glycogen phosphorylase"/>
    <property type="match status" value="1"/>
</dbReference>
<evidence type="ECO:0000313" key="2">
    <source>
        <dbReference type="Proteomes" id="UP000069135"/>
    </source>
</evidence>
<dbReference type="EMBL" id="CP013065">
    <property type="protein sequence ID" value="ALM13270.1"/>
    <property type="molecule type" value="Genomic_DNA"/>
</dbReference>
<name>A0A0S1SS05_9BACT</name>
<accession>A0A0S1SJ98</accession>